<gene>
    <name evidence="8" type="ORF">ENS31_07415</name>
</gene>
<dbReference type="AlphaFoldDB" id="A0A7V2ZJV2"/>
<sequence length="174" mass="19343">MVIDKKLAEKNSHLKSKAEKIKLVITDVDGVLTDTGIYYSPSGEAMKRYSIRDGMGVERLRKYADVETIIITGENSGTVKSRAEKLKITQVYLGVKDKEALLEEIKKKNQLSSENIAYIGDDSNDYDIMKLVGLTATPSDGMSFIKEISDYVCEAKGGYGAFREFAELIISLKQ</sequence>
<evidence type="ECO:0000256" key="7">
    <source>
        <dbReference type="PIRSR" id="PIRSR006118-2"/>
    </source>
</evidence>
<evidence type="ECO:0000313" key="8">
    <source>
        <dbReference type="EMBL" id="HFI91348.1"/>
    </source>
</evidence>
<dbReference type="InterPro" id="IPR036412">
    <property type="entry name" value="HAD-like_sf"/>
</dbReference>
<dbReference type="PIRSF" id="PIRSF006118">
    <property type="entry name" value="KDO8-P_Ptase"/>
    <property type="match status" value="1"/>
</dbReference>
<comment type="similarity">
    <text evidence="2">Belongs to the KdsC family.</text>
</comment>
<evidence type="ECO:0000256" key="5">
    <source>
        <dbReference type="ARBA" id="ARBA00022801"/>
    </source>
</evidence>
<dbReference type="InterPro" id="IPR010023">
    <property type="entry name" value="KdsC_fam"/>
</dbReference>
<dbReference type="InterPro" id="IPR050793">
    <property type="entry name" value="CMP-NeuNAc_synthase"/>
</dbReference>
<dbReference type="SFLD" id="SFLDS00003">
    <property type="entry name" value="Haloacid_Dehalogenase"/>
    <property type="match status" value="1"/>
</dbReference>
<comment type="cofactor">
    <cofactor evidence="1 7">
        <name>Mg(2+)</name>
        <dbReference type="ChEBI" id="CHEBI:18420"/>
    </cofactor>
</comment>
<organism evidence="8">
    <name type="scientific">Ignavibacterium album</name>
    <dbReference type="NCBI Taxonomy" id="591197"/>
    <lineage>
        <taxon>Bacteria</taxon>
        <taxon>Pseudomonadati</taxon>
        <taxon>Ignavibacteriota</taxon>
        <taxon>Ignavibacteria</taxon>
        <taxon>Ignavibacteriales</taxon>
        <taxon>Ignavibacteriaceae</taxon>
        <taxon>Ignavibacterium</taxon>
    </lineage>
</organism>
<comment type="caution">
    <text evidence="8">The sequence shown here is derived from an EMBL/GenBank/DDBJ whole genome shotgun (WGS) entry which is preliminary data.</text>
</comment>
<proteinExistence type="inferred from homology"/>
<dbReference type="SUPFAM" id="SSF56784">
    <property type="entry name" value="HAD-like"/>
    <property type="match status" value="1"/>
</dbReference>
<evidence type="ECO:0000256" key="1">
    <source>
        <dbReference type="ARBA" id="ARBA00001946"/>
    </source>
</evidence>
<reference evidence="8" key="1">
    <citation type="journal article" date="2020" name="mSystems">
        <title>Genome- and Community-Level Interaction Insights into Carbon Utilization and Element Cycling Functions of Hydrothermarchaeota in Hydrothermal Sediment.</title>
        <authorList>
            <person name="Zhou Z."/>
            <person name="Liu Y."/>
            <person name="Xu W."/>
            <person name="Pan J."/>
            <person name="Luo Z.H."/>
            <person name="Li M."/>
        </authorList>
    </citation>
    <scope>NUCLEOTIDE SEQUENCE [LARGE SCALE GENOMIC DNA]</scope>
    <source>
        <strain evidence="8">SpSt-479</strain>
    </source>
</reference>
<dbReference type="InterPro" id="IPR023214">
    <property type="entry name" value="HAD_sf"/>
</dbReference>
<evidence type="ECO:0000256" key="2">
    <source>
        <dbReference type="ARBA" id="ARBA00005893"/>
    </source>
</evidence>
<keyword evidence="4 7" id="KW-0479">Metal-binding</keyword>
<keyword evidence="6 7" id="KW-0460">Magnesium</keyword>
<dbReference type="GO" id="GO:0008781">
    <property type="term" value="F:N-acylneuraminate cytidylyltransferase activity"/>
    <property type="evidence" value="ECO:0007669"/>
    <property type="project" value="TreeGrafter"/>
</dbReference>
<evidence type="ECO:0000256" key="4">
    <source>
        <dbReference type="ARBA" id="ARBA00022723"/>
    </source>
</evidence>
<dbReference type="FunFam" id="3.40.50.1000:FF:000029">
    <property type="entry name" value="3-deoxy-D-manno-octulosonate 8-phosphate phosphatase KdsC"/>
    <property type="match status" value="1"/>
</dbReference>
<feature type="binding site" evidence="7">
    <location>
        <position position="27"/>
    </location>
    <ligand>
        <name>Mg(2+)</name>
        <dbReference type="ChEBI" id="CHEBI:18420"/>
    </ligand>
</feature>
<dbReference type="SFLD" id="SFLDG01138">
    <property type="entry name" value="C1.6.2:_Deoxy-d-mannose-octulo"/>
    <property type="match status" value="1"/>
</dbReference>
<dbReference type="EMBL" id="DSUJ01000008">
    <property type="protein sequence ID" value="HFI91348.1"/>
    <property type="molecule type" value="Genomic_DNA"/>
</dbReference>
<dbReference type="PANTHER" id="PTHR21485:SF3">
    <property type="entry name" value="N-ACYLNEURAMINATE CYTIDYLYLTRANSFERASE"/>
    <property type="match status" value="1"/>
</dbReference>
<dbReference type="SFLD" id="SFLDG01136">
    <property type="entry name" value="C1.6:_Phosphoserine_Phosphatas"/>
    <property type="match status" value="1"/>
</dbReference>
<protein>
    <submittedName>
        <fullName evidence="8">HAD-IIIA family hydrolase</fullName>
    </submittedName>
</protein>
<dbReference type="Gene3D" id="3.40.50.1000">
    <property type="entry name" value="HAD superfamily/HAD-like"/>
    <property type="match status" value="1"/>
</dbReference>
<feature type="binding site" evidence="7">
    <location>
        <position position="121"/>
    </location>
    <ligand>
        <name>Mg(2+)</name>
        <dbReference type="ChEBI" id="CHEBI:18420"/>
    </ligand>
</feature>
<dbReference type="Pfam" id="PF08282">
    <property type="entry name" value="Hydrolase_3"/>
    <property type="match status" value="1"/>
</dbReference>
<evidence type="ECO:0000256" key="3">
    <source>
        <dbReference type="ARBA" id="ARBA00011881"/>
    </source>
</evidence>
<dbReference type="NCBIfam" id="TIGR01670">
    <property type="entry name" value="KdsC-phosphatas"/>
    <property type="match status" value="1"/>
</dbReference>
<dbReference type="CDD" id="cd01630">
    <property type="entry name" value="HAD_KDO-like"/>
    <property type="match status" value="1"/>
</dbReference>
<dbReference type="PANTHER" id="PTHR21485">
    <property type="entry name" value="HAD SUPERFAMILY MEMBERS CMAS AND KDSC"/>
    <property type="match status" value="1"/>
</dbReference>
<name>A0A7V2ZJV2_9BACT</name>
<dbReference type="GO" id="GO:0046872">
    <property type="term" value="F:metal ion binding"/>
    <property type="evidence" value="ECO:0007669"/>
    <property type="project" value="UniProtKB-KW"/>
</dbReference>
<feature type="binding site" evidence="7">
    <location>
        <position position="29"/>
    </location>
    <ligand>
        <name>substrate</name>
    </ligand>
</feature>
<comment type="subunit">
    <text evidence="3">Homotetramer.</text>
</comment>
<accession>A0A7V2ZJV2</accession>
<keyword evidence="5 8" id="KW-0378">Hydrolase</keyword>
<dbReference type="GO" id="GO:0016788">
    <property type="term" value="F:hydrolase activity, acting on ester bonds"/>
    <property type="evidence" value="ECO:0007669"/>
    <property type="project" value="InterPro"/>
</dbReference>
<evidence type="ECO:0000256" key="6">
    <source>
        <dbReference type="ARBA" id="ARBA00022842"/>
    </source>
</evidence>